<feature type="compositionally biased region" description="Low complexity" evidence="2">
    <location>
        <begin position="1103"/>
        <end position="1122"/>
    </location>
</feature>
<gene>
    <name evidence="3" type="primary">fbrs</name>
</gene>
<keyword evidence="1" id="KW-0597">Phosphoprotein</keyword>
<feature type="region of interest" description="Disordered" evidence="2">
    <location>
        <begin position="1"/>
        <end position="81"/>
    </location>
</feature>
<feature type="compositionally biased region" description="Polar residues" evidence="2">
    <location>
        <begin position="784"/>
        <end position="799"/>
    </location>
</feature>
<feature type="compositionally biased region" description="Low complexity" evidence="2">
    <location>
        <begin position="898"/>
        <end position="908"/>
    </location>
</feature>
<sequence>MEGPSRSTGFRQSRRSRSQRDRERRRRRVNLAEERATSLSSGSDREACGTNSVLGPGGRECRPGFGRHRPPRRRKRESVSCEEDLIDGFAIASFISLEALEMDCSLKPSQRTDMLGRRNKGKRGPEENGGGPLSEPEEGAPHSYSSSCLNKSQNKRRKIEGHPLETGYICDTESDTGDKASDNDMDPVFTVSTRKVVDPAPSSMGTSMGKSCSPLPARCGGVSRLMVTPRVSGLERSQEKSLEPHFPEPVSSSTSSCLLPHSTVSASAAAARSSPVNGNGGRHNGGSPPLAKSKTFLLTLSGRSHPIYNRSGTPVKPPASSVASSSSSVRPPTPSTSVSLPYMRGSGSSGPLRPPSRANSGALFTPSPGLPPPPPLLQGPAQSAAAAAEREGRRSVPGPEGTAAGRSTPGGPAASAASGSASGSSGRTSQNQQSIPPLAFQFHQHNHQHQHTHTHQHFTPFLHPTATAPPLFDKYAGKMDGLYRHPFFPQYPPPSVPSIQPVIPPTGPFSSLQGAFQPKPLVPQGTGPDITARLGVVPHHLQPKDPRLTDPFGTSLKISNKPGKWCAMHVHVAWMILSHQKKVKLMQADPHKLDFRSDLLARFPGAGGLGQLGHMGGALPPTHDLTRPPSLFSAAGAVNPSSTPFISPSTPHSSFLAPSAHLDPYGRSPPFTSLGTLGSGAFGGLGSPTLAGSVFGHKDPPPGVVGGLSAPNHHDPWNRLHGAPSGFPAGPSWAKGPEKRDERERGKDGDRRDVPHIKDEKDRDSLLYGRPPVRMSPVAPSFKPRSSTPVSHVNGHSSSLGGGGPIEDLTRSLNRDRDGDKRPPHGVSSRGPPLGPSSLAADRDRPRSSSSSVLTTPPPSARSAPSPLDLYPRPLGPNAHGLHSESSHSQRDGGGGAASSSASIASLSQAKKSDRTATPSSKPPLLLPPVKVKEERKEEPEHIPITLPPPLPGHGFDRPGSHPHHHSSGTPSSSSLSLTPTPGVPLPPPTPNPQSHHQHLSLLDRSRAMEAYPGGAGPAALVVGPGGERFPHGPHQGPPQGPHSFTWDPWRELAAQQQQHQRREALLRSDPHLALRSDPHLARLLQHQRFMEAERAAAVAAAAAAAGPHHPPTSTSAASSSAVRPEFGLMAHPFDRPPQLGPPGGGLMDEEQRAQILREDFERARYFGMHPHLPHGAHLSGLSHAATAAHLEQLHPSLLSHPLPPGAPGAPQHHPGLYSRLGPLNPHHMPNGILTKTPAGLVGALSVGAPPPLIPSVGSRSSTPPRGSRLGGPGELALYGAHKDGESR</sequence>
<feature type="compositionally biased region" description="Low complexity" evidence="2">
    <location>
        <begin position="401"/>
        <end position="429"/>
    </location>
</feature>
<feature type="region of interest" description="Disordered" evidence="2">
    <location>
        <begin position="107"/>
        <end position="432"/>
    </location>
</feature>
<dbReference type="PANTHER" id="PTHR14429:SF24">
    <property type="entry name" value="FIBROSIN"/>
    <property type="match status" value="1"/>
</dbReference>
<feature type="compositionally biased region" description="Basic and acidic residues" evidence="2">
    <location>
        <begin position="931"/>
        <end position="942"/>
    </location>
</feature>
<feature type="compositionally biased region" description="Pro residues" evidence="2">
    <location>
        <begin position="982"/>
        <end position="992"/>
    </location>
</feature>
<dbReference type="Ensembl" id="ENSSFAT00005026732.1">
    <property type="protein sequence ID" value="ENSSFAP00005025713.1"/>
    <property type="gene ID" value="ENSSFAG00005013220.1"/>
</dbReference>
<dbReference type="PRINTS" id="PR02044">
    <property type="entry name" value="FIBROSIN1LPF"/>
</dbReference>
<protein>
    <submittedName>
        <fullName evidence="3">Autism susceptibility gene 2 protein homolog</fullName>
    </submittedName>
</protein>
<reference evidence="3" key="1">
    <citation type="submission" date="2019-06" db="EMBL/GenBank/DDBJ databases">
        <authorList>
            <consortium name="Wellcome Sanger Institute Data Sharing"/>
        </authorList>
    </citation>
    <scope>NUCLEOTIDE SEQUENCE [LARGE SCALE GENOMIC DNA]</scope>
</reference>
<dbReference type="InParanoid" id="A0A672H994"/>
<evidence type="ECO:0000256" key="1">
    <source>
        <dbReference type="ARBA" id="ARBA00022553"/>
    </source>
</evidence>
<feature type="region of interest" description="Disordered" evidence="2">
    <location>
        <begin position="1103"/>
        <end position="1123"/>
    </location>
</feature>
<dbReference type="OrthoDB" id="10060000at2759"/>
<evidence type="ECO:0000256" key="2">
    <source>
        <dbReference type="SAM" id="MobiDB-lite"/>
    </source>
</evidence>
<evidence type="ECO:0000313" key="4">
    <source>
        <dbReference type="Proteomes" id="UP000472267"/>
    </source>
</evidence>
<keyword evidence="4" id="KW-1185">Reference proteome</keyword>
<proteinExistence type="predicted"/>
<reference evidence="3" key="3">
    <citation type="submission" date="2025-09" db="UniProtKB">
        <authorList>
            <consortium name="Ensembl"/>
        </authorList>
    </citation>
    <scope>IDENTIFICATION</scope>
</reference>
<name>A0A672H994_SALFA</name>
<feature type="compositionally biased region" description="Low complexity" evidence="2">
    <location>
        <begin position="848"/>
        <end position="867"/>
    </location>
</feature>
<feature type="compositionally biased region" description="Basic and acidic residues" evidence="2">
    <location>
        <begin position="882"/>
        <end position="891"/>
    </location>
</feature>
<dbReference type="OMA" id="HSFFPQY"/>
<feature type="compositionally biased region" description="Low complexity" evidence="2">
    <location>
        <begin position="1"/>
        <end position="11"/>
    </location>
</feature>
<dbReference type="Pfam" id="PF15336">
    <property type="entry name" value="Auts2"/>
    <property type="match status" value="1"/>
</dbReference>
<dbReference type="PANTHER" id="PTHR14429">
    <property type="entry name" value="FIBROSIN FAMILY MEMBER"/>
    <property type="match status" value="1"/>
</dbReference>
<feature type="compositionally biased region" description="Low complexity" evidence="2">
    <location>
        <begin position="251"/>
        <end position="274"/>
    </location>
</feature>
<feature type="region of interest" description="Disordered" evidence="2">
    <location>
        <begin position="693"/>
        <end position="1047"/>
    </location>
</feature>
<organism evidence="3 4">
    <name type="scientific">Salarias fasciatus</name>
    <name type="common">Jewelled blenny</name>
    <name type="synonym">Blennius fasciatus</name>
    <dbReference type="NCBI Taxonomy" id="181472"/>
    <lineage>
        <taxon>Eukaryota</taxon>
        <taxon>Metazoa</taxon>
        <taxon>Chordata</taxon>
        <taxon>Craniata</taxon>
        <taxon>Vertebrata</taxon>
        <taxon>Euteleostomi</taxon>
        <taxon>Actinopterygii</taxon>
        <taxon>Neopterygii</taxon>
        <taxon>Teleostei</taxon>
        <taxon>Neoteleostei</taxon>
        <taxon>Acanthomorphata</taxon>
        <taxon>Ovalentaria</taxon>
        <taxon>Blenniimorphae</taxon>
        <taxon>Blenniiformes</taxon>
        <taxon>Blennioidei</taxon>
        <taxon>Blenniidae</taxon>
        <taxon>Salariinae</taxon>
        <taxon>Salarias</taxon>
    </lineage>
</organism>
<feature type="compositionally biased region" description="Basic and acidic residues" evidence="2">
    <location>
        <begin position="808"/>
        <end position="823"/>
    </location>
</feature>
<feature type="compositionally biased region" description="Low complexity" evidence="2">
    <location>
        <begin position="378"/>
        <end position="387"/>
    </location>
</feature>
<evidence type="ECO:0000313" key="3">
    <source>
        <dbReference type="Ensembl" id="ENSSFAP00005025713.1"/>
    </source>
</evidence>
<feature type="compositionally biased region" description="Basic residues" evidence="2">
    <location>
        <begin position="12"/>
        <end position="29"/>
    </location>
</feature>
<feature type="compositionally biased region" description="Low complexity" evidence="2">
    <location>
        <begin position="828"/>
        <end position="840"/>
    </location>
</feature>
<feature type="compositionally biased region" description="Low complexity" evidence="2">
    <location>
        <begin position="318"/>
        <end position="357"/>
    </location>
</feature>
<feature type="compositionally biased region" description="Basic and acidic residues" evidence="2">
    <location>
        <begin position="236"/>
        <end position="246"/>
    </location>
</feature>
<feature type="compositionally biased region" description="Low complexity" evidence="2">
    <location>
        <begin position="968"/>
        <end position="981"/>
    </location>
</feature>
<feature type="compositionally biased region" description="Pro residues" evidence="2">
    <location>
        <begin position="368"/>
        <end position="377"/>
    </location>
</feature>
<feature type="compositionally biased region" description="Low complexity" evidence="2">
    <location>
        <begin position="1255"/>
        <end position="1268"/>
    </location>
</feature>
<feature type="compositionally biased region" description="Basic residues" evidence="2">
    <location>
        <begin position="65"/>
        <end position="76"/>
    </location>
</feature>
<accession>A0A672H994</accession>
<dbReference type="InterPro" id="IPR023246">
    <property type="entry name" value="AUTS2"/>
</dbReference>
<feature type="region of interest" description="Disordered" evidence="2">
    <location>
        <begin position="1249"/>
        <end position="1288"/>
    </location>
</feature>
<reference evidence="3" key="2">
    <citation type="submission" date="2025-08" db="UniProtKB">
        <authorList>
            <consortium name="Ensembl"/>
        </authorList>
    </citation>
    <scope>IDENTIFICATION</scope>
</reference>
<feature type="compositionally biased region" description="Basic and acidic residues" evidence="2">
    <location>
        <begin position="736"/>
        <end position="765"/>
    </location>
</feature>
<feature type="compositionally biased region" description="Polar residues" evidence="2">
    <location>
        <begin position="143"/>
        <end position="152"/>
    </location>
</feature>
<dbReference type="Proteomes" id="UP000472267">
    <property type="component" value="Chromosome 8"/>
</dbReference>